<evidence type="ECO:0000256" key="5">
    <source>
        <dbReference type="ARBA" id="ARBA00022729"/>
    </source>
</evidence>
<dbReference type="RefSeq" id="WP_075763829.1">
    <property type="nucleotide sequence ID" value="NZ_MJIL01000069.1"/>
</dbReference>
<dbReference type="OrthoDB" id="9807574at2"/>
<evidence type="ECO:0000256" key="2">
    <source>
        <dbReference type="ARBA" id="ARBA00009330"/>
    </source>
</evidence>
<evidence type="ECO:0000256" key="8">
    <source>
        <dbReference type="ARBA" id="ARBA00074212"/>
    </source>
</evidence>
<evidence type="ECO:0000256" key="1">
    <source>
        <dbReference type="ARBA" id="ARBA00004442"/>
    </source>
</evidence>
<evidence type="ECO:0000256" key="7">
    <source>
        <dbReference type="ARBA" id="ARBA00023237"/>
    </source>
</evidence>
<dbReference type="Pfam" id="PF03922">
    <property type="entry name" value="OmpW"/>
    <property type="match status" value="1"/>
</dbReference>
<evidence type="ECO:0000313" key="11">
    <source>
        <dbReference type="Proteomes" id="UP000186905"/>
    </source>
</evidence>
<keyword evidence="11" id="KW-1185">Reference proteome</keyword>
<protein>
    <recommendedName>
        <fullName evidence="8">Outer membrane protein W</fullName>
    </recommendedName>
</protein>
<proteinExistence type="inferred from homology"/>
<dbReference type="AlphaFoldDB" id="A0A1Q9GMU5"/>
<gene>
    <name evidence="10" type="ORF">BIT28_18345</name>
</gene>
<dbReference type="InterPro" id="IPR011250">
    <property type="entry name" value="OMP/PagP_B-barrel"/>
</dbReference>
<dbReference type="PANTHER" id="PTHR36920:SF1">
    <property type="entry name" value="OUTER MEMBRANE PROTEIN W"/>
    <property type="match status" value="1"/>
</dbReference>
<dbReference type="InterPro" id="IPR005618">
    <property type="entry name" value="OMPW"/>
</dbReference>
<evidence type="ECO:0000256" key="4">
    <source>
        <dbReference type="ARBA" id="ARBA00022692"/>
    </source>
</evidence>
<keyword evidence="3" id="KW-1134">Transmembrane beta strand</keyword>
<keyword evidence="7" id="KW-0998">Cell outer membrane</keyword>
<evidence type="ECO:0000256" key="9">
    <source>
        <dbReference type="SAM" id="SignalP"/>
    </source>
</evidence>
<keyword evidence="5 9" id="KW-0732">Signal</keyword>
<dbReference type="Proteomes" id="UP000186905">
    <property type="component" value="Unassembled WGS sequence"/>
</dbReference>
<evidence type="ECO:0000313" key="10">
    <source>
        <dbReference type="EMBL" id="OLQ75980.1"/>
    </source>
</evidence>
<dbReference type="GO" id="GO:0009279">
    <property type="term" value="C:cell outer membrane"/>
    <property type="evidence" value="ECO:0007669"/>
    <property type="project" value="UniProtKB-SubCell"/>
</dbReference>
<name>A0A1Q9GMU5_9GAMM</name>
<keyword evidence="6" id="KW-0472">Membrane</keyword>
<comment type="caution">
    <text evidence="10">The sequence shown here is derived from an EMBL/GenBank/DDBJ whole genome shotgun (WGS) entry which is preliminary data.</text>
</comment>
<organism evidence="10 11">
    <name type="scientific">Photobacterium proteolyticum</name>
    <dbReference type="NCBI Taxonomy" id="1903952"/>
    <lineage>
        <taxon>Bacteria</taxon>
        <taxon>Pseudomonadati</taxon>
        <taxon>Pseudomonadota</taxon>
        <taxon>Gammaproteobacteria</taxon>
        <taxon>Vibrionales</taxon>
        <taxon>Vibrionaceae</taxon>
        <taxon>Photobacterium</taxon>
    </lineage>
</organism>
<dbReference type="EMBL" id="MJIL01000069">
    <property type="protein sequence ID" value="OLQ75980.1"/>
    <property type="molecule type" value="Genomic_DNA"/>
</dbReference>
<sequence length="213" mass="23042">MKKTVCALAVLATISVAPQALAHKKGDFLVRAGAASVMPNESSDNVLGSLGEFGIDSNIQLGLTFGYMVTDNVSVELLAATPFSHKVSLNGLGDIAEVEHLPPTLMLQYYFMESTSKWRPYVGAGLNYTTFFNEEFNSTGKNAKLSDLSLDDSWGLAANVGIDYQLKDDWFLGASVWYADIGTDVNFKADGAQQSVKTDIDPWIVMVSAGYSF</sequence>
<reference evidence="10 11" key="1">
    <citation type="submission" date="2016-09" db="EMBL/GenBank/DDBJ databases">
        <title>Photobacterium proteolyticum sp. nov. a protease producing bacterium isolated from ocean sediments of Laizhou Bay.</title>
        <authorList>
            <person name="Li Y."/>
        </authorList>
    </citation>
    <scope>NUCLEOTIDE SEQUENCE [LARGE SCALE GENOMIC DNA]</scope>
    <source>
        <strain evidence="10 11">13-12</strain>
    </source>
</reference>
<comment type="subcellular location">
    <subcellularLocation>
        <location evidence="1">Cell outer membrane</location>
    </subcellularLocation>
</comment>
<comment type="similarity">
    <text evidence="2">Belongs to the OmpW/AlkL family.</text>
</comment>
<feature type="signal peptide" evidence="9">
    <location>
        <begin position="1"/>
        <end position="22"/>
    </location>
</feature>
<keyword evidence="4" id="KW-0812">Transmembrane</keyword>
<dbReference type="GO" id="GO:0055085">
    <property type="term" value="P:transmembrane transport"/>
    <property type="evidence" value="ECO:0007669"/>
    <property type="project" value="TreeGrafter"/>
</dbReference>
<dbReference type="SUPFAM" id="SSF56925">
    <property type="entry name" value="OMPA-like"/>
    <property type="match status" value="1"/>
</dbReference>
<dbReference type="Gene3D" id="2.40.160.20">
    <property type="match status" value="1"/>
</dbReference>
<dbReference type="STRING" id="1903952.BIT28_18345"/>
<dbReference type="PANTHER" id="PTHR36920">
    <property type="match status" value="1"/>
</dbReference>
<feature type="chain" id="PRO_5013294220" description="Outer membrane protein W" evidence="9">
    <location>
        <begin position="23"/>
        <end position="213"/>
    </location>
</feature>
<dbReference type="FunFam" id="2.40.160.20:FF:000001">
    <property type="entry name" value="Outer membrane protein W"/>
    <property type="match status" value="1"/>
</dbReference>
<evidence type="ECO:0000256" key="3">
    <source>
        <dbReference type="ARBA" id="ARBA00022452"/>
    </source>
</evidence>
<dbReference type="NCBIfam" id="NF008202">
    <property type="entry name" value="PRK10959.1"/>
    <property type="match status" value="1"/>
</dbReference>
<evidence type="ECO:0000256" key="6">
    <source>
        <dbReference type="ARBA" id="ARBA00023136"/>
    </source>
</evidence>
<accession>A0A1Q9GMU5</accession>